<keyword evidence="1" id="KW-0812">Transmembrane</keyword>
<evidence type="ECO:0000256" key="1">
    <source>
        <dbReference type="SAM" id="Phobius"/>
    </source>
</evidence>
<evidence type="ECO:0000313" key="3">
    <source>
        <dbReference type="Proteomes" id="UP000277204"/>
    </source>
</evidence>
<keyword evidence="3" id="KW-1185">Reference proteome</keyword>
<dbReference type="EMBL" id="UZAI01012822">
    <property type="protein sequence ID" value="VDP10475.1"/>
    <property type="molecule type" value="Genomic_DNA"/>
</dbReference>
<accession>A0A3P8BW98</accession>
<feature type="transmembrane region" description="Helical" evidence="1">
    <location>
        <begin position="6"/>
        <end position="30"/>
    </location>
</feature>
<proteinExistence type="predicted"/>
<dbReference type="AlphaFoldDB" id="A0A3P8BW98"/>
<name>A0A3P8BW98_9TREM</name>
<protein>
    <submittedName>
        <fullName evidence="2">Uncharacterized protein</fullName>
    </submittedName>
</protein>
<keyword evidence="1" id="KW-0472">Membrane</keyword>
<gene>
    <name evidence="2" type="ORF">SMRZ_LOCUS14114</name>
</gene>
<reference evidence="2 3" key="1">
    <citation type="submission" date="2018-11" db="EMBL/GenBank/DDBJ databases">
        <authorList>
            <consortium name="Pathogen Informatics"/>
        </authorList>
    </citation>
    <scope>NUCLEOTIDE SEQUENCE [LARGE SCALE GENOMIC DNA]</scope>
    <source>
        <strain evidence="2 3">Zambia</strain>
    </source>
</reference>
<keyword evidence="1" id="KW-1133">Transmembrane helix</keyword>
<sequence>MYIMLLPTIILILIKTIITMKFLINLIYFLPV</sequence>
<dbReference type="Proteomes" id="UP000277204">
    <property type="component" value="Unassembled WGS sequence"/>
</dbReference>
<organism evidence="2 3">
    <name type="scientific">Schistosoma margrebowiei</name>
    <dbReference type="NCBI Taxonomy" id="48269"/>
    <lineage>
        <taxon>Eukaryota</taxon>
        <taxon>Metazoa</taxon>
        <taxon>Spiralia</taxon>
        <taxon>Lophotrochozoa</taxon>
        <taxon>Platyhelminthes</taxon>
        <taxon>Trematoda</taxon>
        <taxon>Digenea</taxon>
        <taxon>Strigeidida</taxon>
        <taxon>Schistosomatoidea</taxon>
        <taxon>Schistosomatidae</taxon>
        <taxon>Schistosoma</taxon>
    </lineage>
</organism>
<evidence type="ECO:0000313" key="2">
    <source>
        <dbReference type="EMBL" id="VDP10475.1"/>
    </source>
</evidence>